<evidence type="ECO:0000313" key="11">
    <source>
        <dbReference type="Proteomes" id="UP001214898"/>
    </source>
</evidence>
<evidence type="ECO:0000256" key="8">
    <source>
        <dbReference type="PIRSR" id="PIRSR001434-2"/>
    </source>
</evidence>
<dbReference type="Pfam" id="PF01053">
    <property type="entry name" value="Cys_Met_Meta_PP"/>
    <property type="match status" value="1"/>
</dbReference>
<feature type="modified residue" description="N6-(pyridoxal phosphate)lysine" evidence="8">
    <location>
        <position position="209"/>
    </location>
</feature>
<dbReference type="GO" id="GO:0019346">
    <property type="term" value="P:transsulfuration"/>
    <property type="evidence" value="ECO:0007669"/>
    <property type="project" value="InterPro"/>
</dbReference>
<dbReference type="EMBL" id="CP120576">
    <property type="protein sequence ID" value="WEY85992.1"/>
    <property type="molecule type" value="Genomic_DNA"/>
</dbReference>
<dbReference type="InterPro" id="IPR054542">
    <property type="entry name" value="Cys_met_metab_PP"/>
</dbReference>
<dbReference type="GO" id="GO:0047982">
    <property type="term" value="F:homocysteine desulfhydrase activity"/>
    <property type="evidence" value="ECO:0007669"/>
    <property type="project" value="UniProtKB-EC"/>
</dbReference>
<dbReference type="GO" id="GO:0018826">
    <property type="term" value="F:methionine gamma-lyase activity"/>
    <property type="evidence" value="ECO:0007669"/>
    <property type="project" value="UniProtKB-EC"/>
</dbReference>
<dbReference type="FunFam" id="3.90.1150.10:FF:000033">
    <property type="entry name" value="Cystathionine gamma-synthase"/>
    <property type="match status" value="1"/>
</dbReference>
<gene>
    <name evidence="10" type="ORF">P5633_07630</name>
</gene>
<dbReference type="EC" id="4.4.1.2" evidence="4"/>
<dbReference type="GO" id="GO:0009086">
    <property type="term" value="P:methionine biosynthetic process"/>
    <property type="evidence" value="ECO:0007669"/>
    <property type="project" value="UniProtKB-ARBA"/>
</dbReference>
<evidence type="ECO:0000256" key="7">
    <source>
        <dbReference type="ARBA" id="ARBA00052699"/>
    </source>
</evidence>
<evidence type="ECO:0000256" key="4">
    <source>
        <dbReference type="ARBA" id="ARBA00047175"/>
    </source>
</evidence>
<dbReference type="InterPro" id="IPR000277">
    <property type="entry name" value="Cys/Met-Metab_PyrdxlP-dep_enz"/>
</dbReference>
<comment type="catalytic activity">
    <reaction evidence="7">
        <text>L-methionine + H2O = methanethiol + 2-oxobutanoate + NH4(+)</text>
        <dbReference type="Rhea" id="RHEA:23800"/>
        <dbReference type="ChEBI" id="CHEBI:15377"/>
        <dbReference type="ChEBI" id="CHEBI:16007"/>
        <dbReference type="ChEBI" id="CHEBI:16763"/>
        <dbReference type="ChEBI" id="CHEBI:28938"/>
        <dbReference type="ChEBI" id="CHEBI:57844"/>
        <dbReference type="EC" id="4.4.1.11"/>
    </reaction>
    <physiologicalReaction direction="left-to-right" evidence="7">
        <dbReference type="Rhea" id="RHEA:23801"/>
    </physiologicalReaction>
</comment>
<dbReference type="SUPFAM" id="SSF53383">
    <property type="entry name" value="PLP-dependent transferases"/>
    <property type="match status" value="1"/>
</dbReference>
<comment type="similarity">
    <text evidence="2 9">Belongs to the trans-sulfuration enzymes family.</text>
</comment>
<dbReference type="InterPro" id="IPR015424">
    <property type="entry name" value="PyrdxlP-dep_Trfase"/>
</dbReference>
<dbReference type="GO" id="GO:0005737">
    <property type="term" value="C:cytoplasm"/>
    <property type="evidence" value="ECO:0007669"/>
    <property type="project" value="TreeGrafter"/>
</dbReference>
<evidence type="ECO:0000256" key="9">
    <source>
        <dbReference type="RuleBase" id="RU362118"/>
    </source>
</evidence>
<dbReference type="InterPro" id="IPR015422">
    <property type="entry name" value="PyrdxlP-dep_Trfase_small"/>
</dbReference>
<dbReference type="Proteomes" id="UP001214898">
    <property type="component" value="Chromosome"/>
</dbReference>
<evidence type="ECO:0000256" key="1">
    <source>
        <dbReference type="ARBA" id="ARBA00001933"/>
    </source>
</evidence>
<evidence type="ECO:0000256" key="5">
    <source>
        <dbReference type="ARBA" id="ARBA00047199"/>
    </source>
</evidence>
<dbReference type="Gene3D" id="3.40.640.10">
    <property type="entry name" value="Type I PLP-dependent aspartate aminotransferase-like (Major domain)"/>
    <property type="match status" value="1"/>
</dbReference>
<dbReference type="Gene3D" id="3.90.1150.10">
    <property type="entry name" value="Aspartate Aminotransferase, domain 1"/>
    <property type="match status" value="1"/>
</dbReference>
<evidence type="ECO:0000256" key="2">
    <source>
        <dbReference type="ARBA" id="ARBA00009077"/>
    </source>
</evidence>
<dbReference type="AlphaFoldDB" id="A0AAX3RRP7"/>
<dbReference type="PANTHER" id="PTHR11808">
    <property type="entry name" value="TRANS-SULFURATION ENZYME FAMILY MEMBER"/>
    <property type="match status" value="1"/>
</dbReference>
<dbReference type="PROSITE" id="PS00868">
    <property type="entry name" value="CYS_MET_METAB_PP"/>
    <property type="match status" value="1"/>
</dbReference>
<dbReference type="PIRSF" id="PIRSF001434">
    <property type="entry name" value="CGS"/>
    <property type="match status" value="1"/>
</dbReference>
<comment type="catalytic activity">
    <reaction evidence="6">
        <text>L-homocysteine + H2O = 2-oxobutanoate + hydrogen sulfide + NH4(+) + H(+)</text>
        <dbReference type="Rhea" id="RHEA:14501"/>
        <dbReference type="ChEBI" id="CHEBI:15377"/>
        <dbReference type="ChEBI" id="CHEBI:15378"/>
        <dbReference type="ChEBI" id="CHEBI:16763"/>
        <dbReference type="ChEBI" id="CHEBI:28938"/>
        <dbReference type="ChEBI" id="CHEBI:29919"/>
        <dbReference type="ChEBI" id="CHEBI:58199"/>
        <dbReference type="EC" id="4.4.1.2"/>
    </reaction>
    <physiologicalReaction direction="left-to-right" evidence="6">
        <dbReference type="Rhea" id="RHEA:14502"/>
    </physiologicalReaction>
</comment>
<evidence type="ECO:0000256" key="6">
    <source>
        <dbReference type="ARBA" id="ARBA00048780"/>
    </source>
</evidence>
<dbReference type="InterPro" id="IPR015421">
    <property type="entry name" value="PyrdxlP-dep_Trfase_major"/>
</dbReference>
<organism evidence="10 11">
    <name type="scientific">Bacillus subtilis</name>
    <dbReference type="NCBI Taxonomy" id="1423"/>
    <lineage>
        <taxon>Bacteria</taxon>
        <taxon>Bacillati</taxon>
        <taxon>Bacillota</taxon>
        <taxon>Bacilli</taxon>
        <taxon>Bacillales</taxon>
        <taxon>Bacillaceae</taxon>
        <taxon>Bacillus</taxon>
    </lineage>
</organism>
<evidence type="ECO:0000313" key="10">
    <source>
        <dbReference type="EMBL" id="WEY85992.1"/>
    </source>
</evidence>
<proteinExistence type="inferred from homology"/>
<evidence type="ECO:0000256" key="3">
    <source>
        <dbReference type="ARBA" id="ARBA00022898"/>
    </source>
</evidence>
<dbReference type="GO" id="GO:0030170">
    <property type="term" value="F:pyridoxal phosphate binding"/>
    <property type="evidence" value="ECO:0007669"/>
    <property type="project" value="InterPro"/>
</dbReference>
<dbReference type="RefSeq" id="WP_017696706.1">
    <property type="nucleotide sequence ID" value="NZ_CP023257.1"/>
</dbReference>
<dbReference type="FunFam" id="3.40.640.10:FF:000046">
    <property type="entry name" value="Cystathionine gamma-lyase"/>
    <property type="match status" value="1"/>
</dbReference>
<keyword evidence="3 8" id="KW-0663">Pyridoxal phosphate</keyword>
<dbReference type="CDD" id="cd00614">
    <property type="entry name" value="CGS_like"/>
    <property type="match status" value="1"/>
</dbReference>
<reference evidence="10" key="1">
    <citation type="submission" date="2025-02" db="EMBL/GenBank/DDBJ databases">
        <title>Complete genome sequences of 52 Bacillus and Priestia strains isolated from West-African fermentations and 26 reference strains from the DSMZ collection.</title>
        <authorList>
            <person name="Wiedenbein E.S."/>
            <person name="Canoy T.S."/>
            <person name="Hui Y."/>
            <person name="Parkouda C."/>
            <person name="Dawende C."/>
            <person name="Ametefe E."/>
            <person name="Jespersen L."/>
            <person name="Nielsen D.S."/>
        </authorList>
    </citation>
    <scope>NUCLEOTIDE SEQUENCE</scope>
    <source>
        <strain evidence="10">PRO56</strain>
    </source>
</reference>
<comment type="cofactor">
    <cofactor evidence="1 9">
        <name>pyridoxal 5'-phosphate</name>
        <dbReference type="ChEBI" id="CHEBI:597326"/>
    </cofactor>
</comment>
<accession>A0AAX3RRP7</accession>
<dbReference type="GO" id="GO:0008483">
    <property type="term" value="F:transaminase activity"/>
    <property type="evidence" value="ECO:0007669"/>
    <property type="project" value="UniProtKB-KW"/>
</dbReference>
<sequence>MENKNRGFQTSCIHSGEEWNKSGHLSPPICQSTAFEFPNTEEGARRAADIHADEFYGRWGSRNEREFEAIIAALEGAEDAVSTSSGLAAISMVFHALLQPGDHCVAVHNCYSESKILIEELCKQHSVELTMISSEDIENYRNAINPNTKLVYAETPANPTITLVDIQEVSRITKEQSDAIFVVDSTFATPYNQQPLKLGADIVLHSATKYIGGHSDVVAGVCAGNKDLMSKVRKAFSFHGPKLDPFAAWLLCRGVRTLGLRVQKHNENALKIATFLENHPMVNKVYYPFLKSHKQHDIAARQMTGGGGMVCFEVKGGMNSGLSLISNVKLNKMAVSLGGYSSTITHPASMTHNLLPREEREKGGITDGMLRLSVGIEEVEDIQADLENALNQANLVTN</sequence>
<name>A0AAX3RRP7_BACIU</name>
<protein>
    <recommendedName>
        <fullName evidence="4">homocysteine desulfhydrase</fullName>
        <ecNumber evidence="4">4.4.1.2</ecNumber>
    </recommendedName>
    <alternativeName>
        <fullName evidence="5">Homocysteine desulfhydrase</fullName>
    </alternativeName>
</protein>
<dbReference type="PANTHER" id="PTHR11808:SF80">
    <property type="entry name" value="CYSTATHIONINE GAMMA-LYASE"/>
    <property type="match status" value="1"/>
</dbReference>